<proteinExistence type="predicted"/>
<organism evidence="1">
    <name type="scientific">Siphoviridae sp. ct96x5</name>
    <dbReference type="NCBI Taxonomy" id="2825367"/>
    <lineage>
        <taxon>Viruses</taxon>
        <taxon>Duplodnaviria</taxon>
        <taxon>Heunggongvirae</taxon>
        <taxon>Uroviricota</taxon>
        <taxon>Caudoviricetes</taxon>
    </lineage>
</organism>
<reference evidence="1" key="1">
    <citation type="journal article" date="2021" name="Proc. Natl. Acad. Sci. U.S.A.">
        <title>A Catalog of Tens of Thousands of Viruses from Human Metagenomes Reveals Hidden Associations with Chronic Diseases.</title>
        <authorList>
            <person name="Tisza M.J."/>
            <person name="Buck C.B."/>
        </authorList>
    </citation>
    <scope>NUCLEOTIDE SEQUENCE</scope>
    <source>
        <strain evidence="1">Ct96x5</strain>
    </source>
</reference>
<dbReference type="EMBL" id="BK015488">
    <property type="protein sequence ID" value="DAE09429.1"/>
    <property type="molecule type" value="Genomic_DNA"/>
</dbReference>
<protein>
    <submittedName>
        <fullName evidence="1">Uncharacterized protein</fullName>
    </submittedName>
</protein>
<accession>A0A8S5PSG0</accession>
<name>A0A8S5PSG0_9CAUD</name>
<sequence length="100" mass="11561">MLLQGHILCLQIQQSNSLLAAEILGQRLAAHQYFQAHRSYRILSRSDRYRANTRVIHRHQSFSSEFTLSLIFCTQSMLHDPSSPIPLKFPYCFSLESAHT</sequence>
<evidence type="ECO:0000313" key="1">
    <source>
        <dbReference type="EMBL" id="DAE09429.1"/>
    </source>
</evidence>